<dbReference type="RefSeq" id="WP_028386016.1">
    <property type="nucleotide sequence ID" value="NZ_CAAAHN010000011.1"/>
</dbReference>
<dbReference type="InterPro" id="IPR036052">
    <property type="entry name" value="TrpB-like_PALP_sf"/>
</dbReference>
<dbReference type="Pfam" id="PF00291">
    <property type="entry name" value="PALP"/>
    <property type="match status" value="1"/>
</dbReference>
<dbReference type="Gene3D" id="3.40.50.1100">
    <property type="match status" value="2"/>
</dbReference>
<dbReference type="GO" id="GO:0006567">
    <property type="term" value="P:L-threonine catabolic process"/>
    <property type="evidence" value="ECO:0007669"/>
    <property type="project" value="TreeGrafter"/>
</dbReference>
<organism evidence="4 5">
    <name type="scientific">Legionella geestiana</name>
    <dbReference type="NCBI Taxonomy" id="45065"/>
    <lineage>
        <taxon>Bacteria</taxon>
        <taxon>Pseudomonadati</taxon>
        <taxon>Pseudomonadota</taxon>
        <taxon>Gammaproteobacteria</taxon>
        <taxon>Legionellales</taxon>
        <taxon>Legionellaceae</taxon>
        <taxon>Legionella</taxon>
    </lineage>
</organism>
<proteinExistence type="predicted"/>
<dbReference type="GO" id="GO:0006565">
    <property type="term" value="P:L-serine catabolic process"/>
    <property type="evidence" value="ECO:0007669"/>
    <property type="project" value="TreeGrafter"/>
</dbReference>
<keyword evidence="2" id="KW-0663">Pyridoxal phosphate</keyword>
<evidence type="ECO:0000313" key="5">
    <source>
        <dbReference type="Proteomes" id="UP000054785"/>
    </source>
</evidence>
<dbReference type="GO" id="GO:0009097">
    <property type="term" value="P:isoleucine biosynthetic process"/>
    <property type="evidence" value="ECO:0007669"/>
    <property type="project" value="TreeGrafter"/>
</dbReference>
<dbReference type="GO" id="GO:0004794">
    <property type="term" value="F:threonine deaminase activity"/>
    <property type="evidence" value="ECO:0007669"/>
    <property type="project" value="TreeGrafter"/>
</dbReference>
<dbReference type="InterPro" id="IPR050147">
    <property type="entry name" value="Ser/Thr_Dehydratase"/>
</dbReference>
<keyword evidence="3" id="KW-0456">Lyase</keyword>
<protein>
    <submittedName>
        <fullName evidence="4">Threonine dehydratase</fullName>
    </submittedName>
</protein>
<reference evidence="4 5" key="1">
    <citation type="submission" date="2015-11" db="EMBL/GenBank/DDBJ databases">
        <title>Genomic analysis of 38 Legionella species identifies large and diverse effector repertoires.</title>
        <authorList>
            <person name="Burstein D."/>
            <person name="Amaro F."/>
            <person name="Zusman T."/>
            <person name="Lifshitz Z."/>
            <person name="Cohen O."/>
            <person name="Gilbert J.A."/>
            <person name="Pupko T."/>
            <person name="Shuman H.A."/>
            <person name="Segal G."/>
        </authorList>
    </citation>
    <scope>NUCLEOTIDE SEQUENCE [LARGE SCALE GENOMIC DNA]</scope>
    <source>
        <strain evidence="4 5">ATCC 49504</strain>
    </source>
</reference>
<dbReference type="GO" id="GO:0003941">
    <property type="term" value="F:L-serine ammonia-lyase activity"/>
    <property type="evidence" value="ECO:0007669"/>
    <property type="project" value="TreeGrafter"/>
</dbReference>
<dbReference type="STRING" id="45065.Lgee_1303"/>
<dbReference type="AlphaFoldDB" id="A0A0W0TTU0"/>
<comment type="cofactor">
    <cofactor evidence="1">
        <name>pyridoxal 5'-phosphate</name>
        <dbReference type="ChEBI" id="CHEBI:597326"/>
    </cofactor>
</comment>
<dbReference type="CDD" id="cd00640">
    <property type="entry name" value="Trp-synth-beta_II"/>
    <property type="match status" value="1"/>
</dbReference>
<name>A0A0W0TTU0_9GAMM</name>
<dbReference type="PANTHER" id="PTHR48078:SF6">
    <property type="entry name" value="L-THREONINE DEHYDRATASE CATABOLIC TDCB"/>
    <property type="match status" value="1"/>
</dbReference>
<dbReference type="SUPFAM" id="SSF53686">
    <property type="entry name" value="Tryptophan synthase beta subunit-like PLP-dependent enzymes"/>
    <property type="match status" value="1"/>
</dbReference>
<evidence type="ECO:0000256" key="1">
    <source>
        <dbReference type="ARBA" id="ARBA00001933"/>
    </source>
</evidence>
<accession>A0A0W0TTU0</accession>
<evidence type="ECO:0000256" key="2">
    <source>
        <dbReference type="ARBA" id="ARBA00022898"/>
    </source>
</evidence>
<evidence type="ECO:0000313" key="4">
    <source>
        <dbReference type="EMBL" id="KTC99037.1"/>
    </source>
</evidence>
<dbReference type="OrthoDB" id="9804313at2"/>
<dbReference type="EMBL" id="LNYC01000051">
    <property type="protein sequence ID" value="KTC99037.1"/>
    <property type="molecule type" value="Genomic_DNA"/>
</dbReference>
<dbReference type="PANTHER" id="PTHR48078">
    <property type="entry name" value="THREONINE DEHYDRATASE, MITOCHONDRIAL-RELATED"/>
    <property type="match status" value="1"/>
</dbReference>
<dbReference type="InterPro" id="IPR001926">
    <property type="entry name" value="TrpB-like_PALP"/>
</dbReference>
<dbReference type="PATRIC" id="fig|45065.4.peg.1404"/>
<comment type="caution">
    <text evidence="4">The sequence shown here is derived from an EMBL/GenBank/DDBJ whole genome shotgun (WGS) entry which is preliminary data.</text>
</comment>
<keyword evidence="5" id="KW-1185">Reference proteome</keyword>
<dbReference type="Proteomes" id="UP000054785">
    <property type="component" value="Unassembled WGS sequence"/>
</dbReference>
<evidence type="ECO:0000256" key="3">
    <source>
        <dbReference type="ARBA" id="ARBA00023239"/>
    </source>
</evidence>
<gene>
    <name evidence="4" type="ORF">Lgee_1303</name>
</gene>
<sequence length="467" mass="51996">MSHTIKIRAFILTVLALIIDSGSASIAGTHYVNSCGETVYNRADSGYEYIRFSQKDVKTELLKRRSSGVNQDAIAIAKNLQRKFGVFTRPTPLYTNQNINAFAKRLLHRNIVVYMKDETVNPTGSFKDRMPIRFYGRIDKYLQEVKKNAQRTYDLKVIAVSTGNHGRAVANAVNVVKNFIRQQGLEDKIHVEAEITMPANVLPHKKAAILRTGAKIRDHYPESASNHSQKAIAGYDDAENLVVNEAKSDPEHVMLLLHADKYAINGYAVIAEEIKEQARHDGLDFDKMNPGEALMLVPLGSGGILSGTEELSAQFPSVYSIGVTAAPADLTYRSLKTCRFVRSAEPYAGKLIVDGVMATPEQFSLKRIREISHEVTLVQQKDALYASALLKKYGISIEPTSGLPLAALLLGVEEHYKNSHYAFVVLTGRNISPDMESTISKLARQDEQVLFDYFKHRRNDIAGKVQK</sequence>